<protein>
    <submittedName>
        <fullName evidence="1">Uncharacterized protein</fullName>
    </submittedName>
</protein>
<gene>
    <name evidence="1" type="ORF">RFI_31334</name>
</gene>
<evidence type="ECO:0000313" key="2">
    <source>
        <dbReference type="Proteomes" id="UP000023152"/>
    </source>
</evidence>
<organism evidence="1 2">
    <name type="scientific">Reticulomyxa filosa</name>
    <dbReference type="NCBI Taxonomy" id="46433"/>
    <lineage>
        <taxon>Eukaryota</taxon>
        <taxon>Sar</taxon>
        <taxon>Rhizaria</taxon>
        <taxon>Retaria</taxon>
        <taxon>Foraminifera</taxon>
        <taxon>Monothalamids</taxon>
        <taxon>Reticulomyxidae</taxon>
        <taxon>Reticulomyxa</taxon>
    </lineage>
</organism>
<sequence>MKNEHKLNGKYERDIAKLKSSNDYSFDVLDPVRTEKILLYLRECKAGDFSFTATTSARSSKTKIFDKEDIIEMDIILFPPLRQHIYNAFALIELFLREYANMVQHQLNLLQFTESDSNDNAQMVEHMEIIYNQL</sequence>
<proteinExistence type="predicted"/>
<evidence type="ECO:0000313" key="1">
    <source>
        <dbReference type="EMBL" id="ETO06060.1"/>
    </source>
</evidence>
<dbReference type="EMBL" id="ASPP01027544">
    <property type="protein sequence ID" value="ETO06060.1"/>
    <property type="molecule type" value="Genomic_DNA"/>
</dbReference>
<keyword evidence="2" id="KW-1185">Reference proteome</keyword>
<dbReference type="AlphaFoldDB" id="X6LZ96"/>
<comment type="caution">
    <text evidence="1">The sequence shown here is derived from an EMBL/GenBank/DDBJ whole genome shotgun (WGS) entry which is preliminary data.</text>
</comment>
<dbReference type="Proteomes" id="UP000023152">
    <property type="component" value="Unassembled WGS sequence"/>
</dbReference>
<reference evidence="1 2" key="1">
    <citation type="journal article" date="2013" name="Curr. Biol.">
        <title>The Genome of the Foraminiferan Reticulomyxa filosa.</title>
        <authorList>
            <person name="Glockner G."/>
            <person name="Hulsmann N."/>
            <person name="Schleicher M."/>
            <person name="Noegel A.A."/>
            <person name="Eichinger L."/>
            <person name="Gallinger C."/>
            <person name="Pawlowski J."/>
            <person name="Sierra R."/>
            <person name="Euteneuer U."/>
            <person name="Pillet L."/>
            <person name="Moustafa A."/>
            <person name="Platzer M."/>
            <person name="Groth M."/>
            <person name="Szafranski K."/>
            <person name="Schliwa M."/>
        </authorList>
    </citation>
    <scope>NUCLEOTIDE SEQUENCE [LARGE SCALE GENOMIC DNA]</scope>
</reference>
<accession>X6LZ96</accession>
<name>X6LZ96_RETFI</name>